<dbReference type="PANTHER" id="PTHR43133">
    <property type="entry name" value="RNA POLYMERASE ECF-TYPE SIGMA FACTO"/>
    <property type="match status" value="1"/>
</dbReference>
<dbReference type="InterPro" id="IPR039425">
    <property type="entry name" value="RNA_pol_sigma-70-like"/>
</dbReference>
<proteinExistence type="predicted"/>
<evidence type="ECO:0000313" key="5">
    <source>
        <dbReference type="EMBL" id="EYF07814.1"/>
    </source>
</evidence>
<comment type="caution">
    <text evidence="5">The sequence shown here is derived from an EMBL/GenBank/DDBJ whole genome shotgun (WGS) entry which is preliminary data.</text>
</comment>
<organism evidence="5 6">
    <name type="scientific">Chondromyces apiculatus DSM 436</name>
    <dbReference type="NCBI Taxonomy" id="1192034"/>
    <lineage>
        <taxon>Bacteria</taxon>
        <taxon>Pseudomonadati</taxon>
        <taxon>Myxococcota</taxon>
        <taxon>Polyangia</taxon>
        <taxon>Polyangiales</taxon>
        <taxon>Polyangiaceae</taxon>
        <taxon>Chondromyces</taxon>
    </lineage>
</organism>
<evidence type="ECO:0000256" key="1">
    <source>
        <dbReference type="ARBA" id="ARBA00023015"/>
    </source>
</evidence>
<keyword evidence="1" id="KW-0805">Transcription regulation</keyword>
<keyword evidence="3" id="KW-0238">DNA-binding</keyword>
<accession>A0A017TEZ1</accession>
<keyword evidence="2" id="KW-0731">Sigma factor</keyword>
<dbReference type="EMBL" id="ASRX01000006">
    <property type="protein sequence ID" value="EYF07814.1"/>
    <property type="molecule type" value="Genomic_DNA"/>
</dbReference>
<dbReference type="InterPro" id="IPR013325">
    <property type="entry name" value="RNA_pol_sigma_r2"/>
</dbReference>
<name>A0A017TEZ1_9BACT</name>
<gene>
    <name evidence="5" type="ORF">CAP_6836</name>
</gene>
<evidence type="ECO:0008006" key="7">
    <source>
        <dbReference type="Google" id="ProtNLM"/>
    </source>
</evidence>
<evidence type="ECO:0000313" key="6">
    <source>
        <dbReference type="Proteomes" id="UP000019678"/>
    </source>
</evidence>
<dbReference type="GO" id="GO:0006352">
    <property type="term" value="P:DNA-templated transcription initiation"/>
    <property type="evidence" value="ECO:0007669"/>
    <property type="project" value="InterPro"/>
</dbReference>
<dbReference type="GO" id="GO:0003677">
    <property type="term" value="F:DNA binding"/>
    <property type="evidence" value="ECO:0007669"/>
    <property type="project" value="UniProtKB-KW"/>
</dbReference>
<reference evidence="5 6" key="1">
    <citation type="submission" date="2013-05" db="EMBL/GenBank/DDBJ databases">
        <title>Genome assembly of Chondromyces apiculatus DSM 436.</title>
        <authorList>
            <person name="Sharma G."/>
            <person name="Khatri I."/>
            <person name="Kaur C."/>
            <person name="Mayilraj S."/>
            <person name="Subramanian S."/>
        </authorList>
    </citation>
    <scope>NUCLEOTIDE SEQUENCE [LARGE SCALE GENOMIC DNA]</scope>
    <source>
        <strain evidence="5 6">DSM 436</strain>
    </source>
</reference>
<dbReference type="SUPFAM" id="SSF88946">
    <property type="entry name" value="Sigma2 domain of RNA polymerase sigma factors"/>
    <property type="match status" value="1"/>
</dbReference>
<evidence type="ECO:0000256" key="3">
    <source>
        <dbReference type="ARBA" id="ARBA00023125"/>
    </source>
</evidence>
<sequence length="191" mass="20959">MLDLDVHLQAIAEGDAAAFGRWLAGAEPSLRESMRSFAVRVDVEAVLQEALLRVWQVAPRHAADGRPNSLFRVGVRIARNLCVDELRRARVAPVDEEALERALAAEEAGVMPAGPDPLLRRVIEACREKLRGKPAEVLEARLAAGGAEPDEVLAERLGMRANTFLQNFTRARKLLAECLERHNVDLGAELS</sequence>
<dbReference type="GO" id="GO:0016987">
    <property type="term" value="F:sigma factor activity"/>
    <property type="evidence" value="ECO:0007669"/>
    <property type="project" value="UniProtKB-KW"/>
</dbReference>
<evidence type="ECO:0000256" key="2">
    <source>
        <dbReference type="ARBA" id="ARBA00023082"/>
    </source>
</evidence>
<keyword evidence="6" id="KW-1185">Reference proteome</keyword>
<dbReference type="AlphaFoldDB" id="A0A017TEZ1"/>
<dbReference type="Gene3D" id="1.10.1740.10">
    <property type="match status" value="1"/>
</dbReference>
<dbReference type="Proteomes" id="UP000019678">
    <property type="component" value="Unassembled WGS sequence"/>
</dbReference>
<protein>
    <recommendedName>
        <fullName evidence="7">RNA polymerase sigma-70 region 2 domain-containing protein</fullName>
    </recommendedName>
</protein>
<dbReference type="PANTHER" id="PTHR43133:SF8">
    <property type="entry name" value="RNA POLYMERASE SIGMA FACTOR HI_1459-RELATED"/>
    <property type="match status" value="1"/>
</dbReference>
<evidence type="ECO:0000256" key="4">
    <source>
        <dbReference type="ARBA" id="ARBA00023163"/>
    </source>
</evidence>
<keyword evidence="4" id="KW-0804">Transcription</keyword>